<dbReference type="AlphaFoldDB" id="G4CM72"/>
<dbReference type="Pfam" id="PF18389">
    <property type="entry name" value="TrmO_C"/>
    <property type="match status" value="1"/>
</dbReference>
<keyword evidence="1" id="KW-0949">S-adenosyl-L-methionine</keyword>
<dbReference type="PROSITE" id="PS01318">
    <property type="entry name" value="TSAA_1"/>
    <property type="match status" value="1"/>
</dbReference>
<dbReference type="STRING" id="1030841.HMPREF9370_0181"/>
<dbReference type="PANTHER" id="PTHR12818">
    <property type="entry name" value="TRNA (ADENINE(37)-N6)-METHYLTRANSFERASE"/>
    <property type="match status" value="1"/>
</dbReference>
<name>G4CM72_9NEIS</name>
<dbReference type="NCBIfam" id="TIGR00104">
    <property type="entry name" value="tRNA_TsaA"/>
    <property type="match status" value="1"/>
</dbReference>
<gene>
    <name evidence="4" type="ORF">HMPREF9370_0181</name>
</gene>
<organism evidence="4 5">
    <name type="scientific">Neisseria wadsworthii 9715</name>
    <dbReference type="NCBI Taxonomy" id="1030841"/>
    <lineage>
        <taxon>Bacteria</taxon>
        <taxon>Pseudomonadati</taxon>
        <taxon>Pseudomonadota</taxon>
        <taxon>Betaproteobacteria</taxon>
        <taxon>Neisseriales</taxon>
        <taxon>Neisseriaceae</taxon>
        <taxon>Neisseria</taxon>
    </lineage>
</organism>
<evidence type="ECO:0000313" key="5">
    <source>
        <dbReference type="Proteomes" id="UP000005336"/>
    </source>
</evidence>
<dbReference type="Pfam" id="PF01980">
    <property type="entry name" value="TrmO_N"/>
    <property type="match status" value="1"/>
</dbReference>
<dbReference type="InterPro" id="IPR040372">
    <property type="entry name" value="YaeB-like"/>
</dbReference>
<evidence type="ECO:0000259" key="3">
    <source>
        <dbReference type="PROSITE" id="PS51668"/>
    </source>
</evidence>
<dbReference type="SUPFAM" id="SSF118196">
    <property type="entry name" value="YaeB-like"/>
    <property type="match status" value="1"/>
</dbReference>
<dbReference type="EMBL" id="AGAZ01000008">
    <property type="protein sequence ID" value="EGZ51152.1"/>
    <property type="molecule type" value="Genomic_DNA"/>
</dbReference>
<evidence type="ECO:0000256" key="1">
    <source>
        <dbReference type="ARBA" id="ARBA00022691"/>
    </source>
</evidence>
<dbReference type="InterPro" id="IPR036413">
    <property type="entry name" value="YaeB-like_sf"/>
</dbReference>
<dbReference type="HOGENOM" id="CLU_013458_3_0_4"/>
<dbReference type="InterPro" id="IPR041369">
    <property type="entry name" value="TrmO_C"/>
</dbReference>
<dbReference type="InterPro" id="IPR023368">
    <property type="entry name" value="UPF0066_cons_site"/>
</dbReference>
<reference evidence="4 5" key="1">
    <citation type="submission" date="2011-06" db="EMBL/GenBank/DDBJ databases">
        <authorList>
            <person name="Muzny D."/>
            <person name="Qin X."/>
            <person name="Deng J."/>
            <person name="Jiang H."/>
            <person name="Liu Y."/>
            <person name="Qu J."/>
            <person name="Song X.-Z."/>
            <person name="Zhang L."/>
            <person name="Thornton R."/>
            <person name="Coyle M."/>
            <person name="Francisco L."/>
            <person name="Jackson L."/>
            <person name="Javaid M."/>
            <person name="Korchina V."/>
            <person name="Kovar C."/>
            <person name="Mata R."/>
            <person name="Mathew T."/>
            <person name="Ngo R."/>
            <person name="Nguyen L."/>
            <person name="Nguyen N."/>
            <person name="Okwuonu G."/>
            <person name="Ongeri F."/>
            <person name="Pham C."/>
            <person name="Simmons D."/>
            <person name="Wilczek-Boney K."/>
            <person name="Hale W."/>
            <person name="Jakkamsetti A."/>
            <person name="Pham P."/>
            <person name="Ruth R."/>
            <person name="San Lucas F."/>
            <person name="Warren J."/>
            <person name="Zhang J."/>
            <person name="Zhao Z."/>
            <person name="Zhou C."/>
            <person name="Zhu D."/>
            <person name="Lee S."/>
            <person name="Bess C."/>
            <person name="Blankenburg K."/>
            <person name="Forbes L."/>
            <person name="Fu Q."/>
            <person name="Gubbala S."/>
            <person name="Hirani K."/>
            <person name="Jayaseelan J.C."/>
            <person name="Lara F."/>
            <person name="Munidasa M."/>
            <person name="Palculict T."/>
            <person name="Patil S."/>
            <person name="Pu L.-L."/>
            <person name="Saada N."/>
            <person name="Tang L."/>
            <person name="Weissenberger G."/>
            <person name="Zhu Y."/>
            <person name="Hemphill L."/>
            <person name="Shang Y."/>
            <person name="Youmans B."/>
            <person name="Ayvaz T."/>
            <person name="Ross M."/>
            <person name="Santibanez J."/>
            <person name="Aqrawi P."/>
            <person name="Gross S."/>
            <person name="Joshi V."/>
            <person name="Fowler G."/>
            <person name="Nazareth L."/>
            <person name="Reid J."/>
            <person name="Worley K."/>
            <person name="Petrosino J."/>
            <person name="Highlander S."/>
            <person name="Gibbs R."/>
        </authorList>
    </citation>
    <scope>NUCLEOTIDE SEQUENCE [LARGE SCALE GENOMIC DNA]</scope>
    <source>
        <strain evidence="4 5">9715</strain>
    </source>
</reference>
<accession>G4CM72</accession>
<dbReference type="PROSITE" id="PS51668">
    <property type="entry name" value="TSAA_2"/>
    <property type="match status" value="1"/>
</dbReference>
<dbReference type="PANTHER" id="PTHR12818:SF0">
    <property type="entry name" value="TRNA (ADENINE(37)-N6)-METHYLTRANSFERASE"/>
    <property type="match status" value="1"/>
</dbReference>
<evidence type="ECO:0000256" key="2">
    <source>
        <dbReference type="ARBA" id="ARBA00033753"/>
    </source>
</evidence>
<comment type="caution">
    <text evidence="4">The sequence shown here is derived from an EMBL/GenBank/DDBJ whole genome shotgun (WGS) entry which is preliminary data.</text>
</comment>
<dbReference type="CDD" id="cd09281">
    <property type="entry name" value="UPF0066"/>
    <property type="match status" value="1"/>
</dbReference>
<protein>
    <recommendedName>
        <fullName evidence="3">TsaA-like domain-containing protein</fullName>
    </recommendedName>
</protein>
<comment type="similarity">
    <text evidence="2">Belongs to the tRNA methyltransferase O family.</text>
</comment>
<feature type="domain" description="TsaA-like" evidence="3">
    <location>
        <begin position="18"/>
        <end position="157"/>
    </location>
</feature>
<dbReference type="InterPro" id="IPR036414">
    <property type="entry name" value="YaeB_N_sf"/>
</dbReference>
<proteinExistence type="inferred from homology"/>
<dbReference type="InterPro" id="IPR023370">
    <property type="entry name" value="TrmO-like_N"/>
</dbReference>
<dbReference type="Gene3D" id="2.40.30.70">
    <property type="entry name" value="YaeB-like"/>
    <property type="match status" value="1"/>
</dbReference>
<dbReference type="Gene3D" id="3.30.2310.10">
    <property type="entry name" value="YaeB-like"/>
    <property type="match status" value="1"/>
</dbReference>
<dbReference type="PATRIC" id="fig|1030841.3.peg.192"/>
<dbReference type="Proteomes" id="UP000005336">
    <property type="component" value="Unassembled WGS sequence"/>
</dbReference>
<evidence type="ECO:0000313" key="4">
    <source>
        <dbReference type="EMBL" id="EGZ51152.1"/>
    </source>
</evidence>
<keyword evidence="5" id="KW-1185">Reference proteome</keyword>
<sequence length="239" mass="26753">MLQFHKLFNKLIHMQYTIETIGSVCSPYKQKFGIARQPGLVPAAEICISLDKRFQADCVRGLETFDYIWVHFIFHGVLGEGWAPLVRPPRLGGKQKKGVFATRSPHRPNHLGLSLLKLERITTDSGIKLWCSGADLLDETPVIDIKPYIPFVEAKPNAAAGFIDGAPPQLDILWHEASGRQHLTEAFASLISQSIAQDPRPAYQNIPERVYVMNVGDCEVKFQIDENRALILSVLPMPV</sequence>